<dbReference type="AlphaFoldDB" id="A0AAW1WG04"/>
<sequence length="78" mass="8675">MEKMERIEGNGLNRGVPPSLQRRHNCSPLFHQSWCHHFNSAPAATNTQSSIALCTYSAQSWLQLTSSPTHSLAIQSQP</sequence>
<keyword evidence="3" id="KW-1185">Reference proteome</keyword>
<proteinExistence type="predicted"/>
<comment type="caution">
    <text evidence="2">The sequence shown here is derived from an EMBL/GenBank/DDBJ whole genome shotgun (WGS) entry which is preliminary data.</text>
</comment>
<reference evidence="2 3" key="1">
    <citation type="journal article" date="2023" name="G3 (Bethesda)">
        <title>A chromosome-length genome assembly and annotation of blackberry (Rubus argutus, cv. 'Hillquist').</title>
        <authorList>
            <person name="Bruna T."/>
            <person name="Aryal R."/>
            <person name="Dudchenko O."/>
            <person name="Sargent D.J."/>
            <person name="Mead D."/>
            <person name="Buti M."/>
            <person name="Cavallini A."/>
            <person name="Hytonen T."/>
            <person name="Andres J."/>
            <person name="Pham M."/>
            <person name="Weisz D."/>
            <person name="Mascagni F."/>
            <person name="Usai G."/>
            <person name="Natali L."/>
            <person name="Bassil N."/>
            <person name="Fernandez G.E."/>
            <person name="Lomsadze A."/>
            <person name="Armour M."/>
            <person name="Olukolu B."/>
            <person name="Poorten T."/>
            <person name="Britton C."/>
            <person name="Davik J."/>
            <person name="Ashrafi H."/>
            <person name="Aiden E.L."/>
            <person name="Borodovsky M."/>
            <person name="Worthington M."/>
        </authorList>
    </citation>
    <scope>NUCLEOTIDE SEQUENCE [LARGE SCALE GENOMIC DNA]</scope>
    <source>
        <strain evidence="2">PI 553951</strain>
    </source>
</reference>
<name>A0AAW1WG04_RUBAR</name>
<accession>A0AAW1WG04</accession>
<gene>
    <name evidence="2" type="ORF">M0R45_031904</name>
</gene>
<protein>
    <submittedName>
        <fullName evidence="2">Uncharacterized protein</fullName>
    </submittedName>
</protein>
<evidence type="ECO:0000313" key="2">
    <source>
        <dbReference type="EMBL" id="KAK9923487.1"/>
    </source>
</evidence>
<evidence type="ECO:0000256" key="1">
    <source>
        <dbReference type="SAM" id="MobiDB-lite"/>
    </source>
</evidence>
<dbReference type="EMBL" id="JBEDUW010000006">
    <property type="protein sequence ID" value="KAK9923487.1"/>
    <property type="molecule type" value="Genomic_DNA"/>
</dbReference>
<dbReference type="Proteomes" id="UP001457282">
    <property type="component" value="Unassembled WGS sequence"/>
</dbReference>
<evidence type="ECO:0000313" key="3">
    <source>
        <dbReference type="Proteomes" id="UP001457282"/>
    </source>
</evidence>
<feature type="region of interest" description="Disordered" evidence="1">
    <location>
        <begin position="1"/>
        <end position="21"/>
    </location>
</feature>
<organism evidence="2 3">
    <name type="scientific">Rubus argutus</name>
    <name type="common">Southern blackberry</name>
    <dbReference type="NCBI Taxonomy" id="59490"/>
    <lineage>
        <taxon>Eukaryota</taxon>
        <taxon>Viridiplantae</taxon>
        <taxon>Streptophyta</taxon>
        <taxon>Embryophyta</taxon>
        <taxon>Tracheophyta</taxon>
        <taxon>Spermatophyta</taxon>
        <taxon>Magnoliopsida</taxon>
        <taxon>eudicotyledons</taxon>
        <taxon>Gunneridae</taxon>
        <taxon>Pentapetalae</taxon>
        <taxon>rosids</taxon>
        <taxon>fabids</taxon>
        <taxon>Rosales</taxon>
        <taxon>Rosaceae</taxon>
        <taxon>Rosoideae</taxon>
        <taxon>Rosoideae incertae sedis</taxon>
        <taxon>Rubus</taxon>
    </lineage>
</organism>